<evidence type="ECO:0000313" key="1">
    <source>
        <dbReference type="EMBL" id="MED4399801.1"/>
    </source>
</evidence>
<dbReference type="EMBL" id="JARTFS010000001">
    <property type="protein sequence ID" value="MED4399801.1"/>
    <property type="molecule type" value="Genomic_DNA"/>
</dbReference>
<proteinExistence type="predicted"/>
<dbReference type="Proteomes" id="UP001342826">
    <property type="component" value="Unassembled WGS sequence"/>
</dbReference>
<gene>
    <name evidence="1" type="ORF">P9271_00310</name>
</gene>
<accession>A0ABU6NRM1</accession>
<sequence>MSSEQKYQAALKAHDKAIAQIKELDARLHELSPFELAKLEYLYTKVERHAWTLAGIFKSQSKFYEGMAEVAQGTAYKNIRAEQGKTGTDAQYESRIAKGNMLMEAGEHEGDFISWKGFAISYEGARNSIKDMIKAIEAEGGK</sequence>
<evidence type="ECO:0000313" key="2">
    <source>
        <dbReference type="Proteomes" id="UP001342826"/>
    </source>
</evidence>
<dbReference type="RefSeq" id="WP_328014522.1">
    <property type="nucleotide sequence ID" value="NZ_JARTFS010000001.1"/>
</dbReference>
<comment type="caution">
    <text evidence="1">The sequence shown here is derived from an EMBL/GenBank/DDBJ whole genome shotgun (WGS) entry which is preliminary data.</text>
</comment>
<name>A0ABU6NRM1_9BACI</name>
<protein>
    <submittedName>
        <fullName evidence="1">Uncharacterized protein</fullName>
    </submittedName>
</protein>
<reference evidence="1 2" key="1">
    <citation type="submission" date="2023-03" db="EMBL/GenBank/DDBJ databases">
        <title>Bacillus Genome Sequencing.</title>
        <authorList>
            <person name="Dunlap C."/>
        </authorList>
    </citation>
    <scope>NUCLEOTIDE SEQUENCE [LARGE SCALE GENOMIC DNA]</scope>
    <source>
        <strain evidence="1 2">NRS-1717</strain>
    </source>
</reference>
<organism evidence="1 2">
    <name type="scientific">Metabacillus fastidiosus</name>
    <dbReference type="NCBI Taxonomy" id="1458"/>
    <lineage>
        <taxon>Bacteria</taxon>
        <taxon>Bacillati</taxon>
        <taxon>Bacillota</taxon>
        <taxon>Bacilli</taxon>
        <taxon>Bacillales</taxon>
        <taxon>Bacillaceae</taxon>
        <taxon>Metabacillus</taxon>
    </lineage>
</organism>
<keyword evidence="2" id="KW-1185">Reference proteome</keyword>